<dbReference type="EMBL" id="UYJE01009575">
    <property type="protein sequence ID" value="VDI74591.1"/>
    <property type="molecule type" value="Genomic_DNA"/>
</dbReference>
<dbReference type="FunFam" id="1.10.10.10:FF:001336">
    <property type="entry name" value="Epithelium specific ets factor 3, ese3, putative"/>
    <property type="match status" value="1"/>
</dbReference>
<evidence type="ECO:0000313" key="5">
    <source>
        <dbReference type="EMBL" id="VDI74591.1"/>
    </source>
</evidence>
<dbReference type="Proteomes" id="UP000596742">
    <property type="component" value="Unassembled WGS sequence"/>
</dbReference>
<evidence type="ECO:0000256" key="3">
    <source>
        <dbReference type="RuleBase" id="RU004019"/>
    </source>
</evidence>
<dbReference type="Gene3D" id="1.10.10.10">
    <property type="entry name" value="Winged helix-like DNA-binding domain superfamily/Winged helix DNA-binding domain"/>
    <property type="match status" value="1"/>
</dbReference>
<sequence>MLDEDMTLVINNPCTLIHLPVYDRYLDCMQRIEDPSPCQTVRTENVRVEVRDSQVVAQVGQEFYYIGDEDDPNDLLNQSPGKTTGCFTFEGINPPEELIPKTVIEEFSADQHTEQTPRTSRLRGIQVPSVTRTNGSKRLWEFLRDLLNDPMTNPSYIKWTNQEKGEFRMVKTKEIARMWGEIKNNERMNYENMSRAIRYYYKRKIMEPVLNRRLVYRFGPKSHGWRLPN</sequence>
<dbReference type="GO" id="GO:0030154">
    <property type="term" value="P:cell differentiation"/>
    <property type="evidence" value="ECO:0007669"/>
    <property type="project" value="TreeGrafter"/>
</dbReference>
<dbReference type="InterPro" id="IPR036388">
    <property type="entry name" value="WH-like_DNA-bd_sf"/>
</dbReference>
<dbReference type="PRINTS" id="PR00454">
    <property type="entry name" value="ETSDOMAIN"/>
</dbReference>
<proteinExistence type="inferred from homology"/>
<evidence type="ECO:0000256" key="1">
    <source>
        <dbReference type="ARBA" id="ARBA00005562"/>
    </source>
</evidence>
<dbReference type="SMART" id="SM00413">
    <property type="entry name" value="ETS"/>
    <property type="match status" value="1"/>
</dbReference>
<dbReference type="PANTHER" id="PTHR11849">
    <property type="entry name" value="ETS"/>
    <property type="match status" value="1"/>
</dbReference>
<protein>
    <submittedName>
        <fullName evidence="5">ETS homologous factor</fullName>
    </submittedName>
</protein>
<gene>
    <name evidence="5" type="ORF">MGAL_10B093449</name>
</gene>
<dbReference type="InterPro" id="IPR046328">
    <property type="entry name" value="ETS_fam"/>
</dbReference>
<dbReference type="InterPro" id="IPR036390">
    <property type="entry name" value="WH_DNA-bd_sf"/>
</dbReference>
<feature type="domain" description="ETS" evidence="4">
    <location>
        <begin position="137"/>
        <end position="219"/>
    </location>
</feature>
<accession>A0A8B6H7M6</accession>
<dbReference type="GO" id="GO:0043565">
    <property type="term" value="F:sequence-specific DNA binding"/>
    <property type="evidence" value="ECO:0007669"/>
    <property type="project" value="InterPro"/>
</dbReference>
<evidence type="ECO:0000313" key="6">
    <source>
        <dbReference type="Proteomes" id="UP000596742"/>
    </source>
</evidence>
<name>A0A8B6H7M6_MYTGA</name>
<comment type="subcellular location">
    <subcellularLocation>
        <location evidence="3">Nucleus</location>
    </subcellularLocation>
</comment>
<comment type="similarity">
    <text evidence="1 3">Belongs to the ETS family.</text>
</comment>
<dbReference type="OrthoDB" id="8196042at2759"/>
<keyword evidence="2 3" id="KW-0238">DNA-binding</keyword>
<dbReference type="Pfam" id="PF00178">
    <property type="entry name" value="Ets"/>
    <property type="match status" value="1"/>
</dbReference>
<dbReference type="PROSITE" id="PS50061">
    <property type="entry name" value="ETS_DOMAIN_3"/>
    <property type="match status" value="1"/>
</dbReference>
<dbReference type="PANTHER" id="PTHR11849:SF190">
    <property type="entry name" value="ETS-DOMAIN PROTEIN"/>
    <property type="match status" value="1"/>
</dbReference>
<keyword evidence="6" id="KW-1185">Reference proteome</keyword>
<evidence type="ECO:0000259" key="4">
    <source>
        <dbReference type="PROSITE" id="PS50061"/>
    </source>
</evidence>
<organism evidence="5 6">
    <name type="scientific">Mytilus galloprovincialis</name>
    <name type="common">Mediterranean mussel</name>
    <dbReference type="NCBI Taxonomy" id="29158"/>
    <lineage>
        <taxon>Eukaryota</taxon>
        <taxon>Metazoa</taxon>
        <taxon>Spiralia</taxon>
        <taxon>Lophotrochozoa</taxon>
        <taxon>Mollusca</taxon>
        <taxon>Bivalvia</taxon>
        <taxon>Autobranchia</taxon>
        <taxon>Pteriomorphia</taxon>
        <taxon>Mytilida</taxon>
        <taxon>Mytiloidea</taxon>
        <taxon>Mytilidae</taxon>
        <taxon>Mytilinae</taxon>
        <taxon>Mytilus</taxon>
    </lineage>
</organism>
<evidence type="ECO:0000256" key="2">
    <source>
        <dbReference type="ARBA" id="ARBA00023125"/>
    </source>
</evidence>
<reference evidence="5" key="1">
    <citation type="submission" date="2018-11" db="EMBL/GenBank/DDBJ databases">
        <authorList>
            <person name="Alioto T."/>
            <person name="Alioto T."/>
        </authorList>
    </citation>
    <scope>NUCLEOTIDE SEQUENCE</scope>
</reference>
<comment type="caution">
    <text evidence="5">The sequence shown here is derived from an EMBL/GenBank/DDBJ whole genome shotgun (WGS) entry which is preliminary data.</text>
</comment>
<dbReference type="InterPro" id="IPR000418">
    <property type="entry name" value="Ets_dom"/>
</dbReference>
<dbReference type="PROSITE" id="PS00346">
    <property type="entry name" value="ETS_DOMAIN_2"/>
    <property type="match status" value="1"/>
</dbReference>
<dbReference type="AlphaFoldDB" id="A0A8B6H7M6"/>
<keyword evidence="3" id="KW-0539">Nucleus</keyword>
<dbReference type="SUPFAM" id="SSF46785">
    <property type="entry name" value="Winged helix' DNA-binding domain"/>
    <property type="match status" value="1"/>
</dbReference>
<dbReference type="GO" id="GO:0000981">
    <property type="term" value="F:DNA-binding transcription factor activity, RNA polymerase II-specific"/>
    <property type="evidence" value="ECO:0007669"/>
    <property type="project" value="TreeGrafter"/>
</dbReference>
<dbReference type="GO" id="GO:0005634">
    <property type="term" value="C:nucleus"/>
    <property type="evidence" value="ECO:0007669"/>
    <property type="project" value="UniProtKB-SubCell"/>
</dbReference>